<feature type="transmembrane region" description="Helical" evidence="12">
    <location>
        <begin position="259"/>
        <end position="280"/>
    </location>
</feature>
<keyword evidence="6" id="KW-0375">Hydrogen ion transport</keyword>
<organism evidence="13 14">
    <name type="scientific">Psilopogon haemacephalus</name>
    <name type="common">coppersmith barbet</name>
    <dbReference type="NCBI Taxonomy" id="2585815"/>
    <lineage>
        <taxon>Eukaryota</taxon>
        <taxon>Metazoa</taxon>
        <taxon>Chordata</taxon>
        <taxon>Craniata</taxon>
        <taxon>Vertebrata</taxon>
        <taxon>Euteleostomi</taxon>
        <taxon>Archelosauria</taxon>
        <taxon>Archosauria</taxon>
        <taxon>Dinosauria</taxon>
        <taxon>Saurischia</taxon>
        <taxon>Theropoda</taxon>
        <taxon>Coelurosauria</taxon>
        <taxon>Aves</taxon>
        <taxon>Neognathae</taxon>
        <taxon>Neoaves</taxon>
        <taxon>Telluraves</taxon>
        <taxon>Coraciimorphae</taxon>
        <taxon>Piciformes</taxon>
        <taxon>Megalaimidae</taxon>
        <taxon>Psilopogon</taxon>
    </lineage>
</organism>
<accession>A0A7K9C7G4</accession>
<evidence type="ECO:0000313" key="14">
    <source>
        <dbReference type="Proteomes" id="UP000574528"/>
    </source>
</evidence>
<gene>
    <name evidence="13" type="primary">Otop3</name>
    <name evidence="13" type="ORF">PSIHAE_R11926</name>
</gene>
<keyword evidence="3" id="KW-0813">Transport</keyword>
<feature type="transmembrane region" description="Helical" evidence="12">
    <location>
        <begin position="128"/>
        <end position="151"/>
    </location>
</feature>
<evidence type="ECO:0000256" key="9">
    <source>
        <dbReference type="ARBA" id="ARBA00023136"/>
    </source>
</evidence>
<keyword evidence="10" id="KW-0407">Ion channel</keyword>
<feature type="non-terminal residue" evidence="13">
    <location>
        <position position="601"/>
    </location>
</feature>
<sequence length="601" mass="67520">MLGSQVSRQKSCHHCKSRSAAAPAEASTVHYEKSWLYRHCSSVQQRDRQAQKAGQLFSGLLAMNVVFLGCAFISSMIFNHMAITLAEVWILLSILKVLCLCWIVYYLLGTSRQPHAVLHRDSHAGAIWIRGSVLLFGSCSVLLNAFQIGYSAILIQCKSKVDILFPSIAIIFICTQALFLCRHSKDCIQVQHNFTRCGLMLTIATNLLLWLLAVTDDTIHMEIESQLREVEQRFAGKAPTASCTCPDTTICKVFQKGYILLYPFNTEYRLVCCSMLYVMWKNVGRRISPPHGCPAKPQLRLQGVVLGPLLGAVAVIIGICVFMLYQIQATGSVPSRQVFVMYYSYYIVLLPLMSLGAVIGTIIHALEKRELDTLKNPTRSLDVILLMGAALGQIGMCYFSIVALVATNPMDLLNSLILSYSVLLIFQNITQNVFIIDGLHRQHLTAAAEAKHTGHEGQQAPELRSEEETMASSKQEDTHSSSSKEEEMKEEQICEGYEQRRMSMMELGQEIRKVSISYIHTYSNLTWKRRVLREISFFLVLCNIILWVMPTFGAHPAFENGLEKSFYGYSTWFVIVNFGLPLGVFYRMHSVGGLLEIYATA</sequence>
<name>A0A7K9C7G4_9PICI</name>
<feature type="transmembrane region" description="Helical" evidence="12">
    <location>
        <begin position="163"/>
        <end position="181"/>
    </location>
</feature>
<keyword evidence="5 12" id="KW-0812">Transmembrane</keyword>
<dbReference type="Pfam" id="PF03189">
    <property type="entry name" value="Otopetrin"/>
    <property type="match status" value="3"/>
</dbReference>
<keyword evidence="14" id="KW-1185">Reference proteome</keyword>
<dbReference type="Proteomes" id="UP000574528">
    <property type="component" value="Unassembled WGS sequence"/>
</dbReference>
<feature type="transmembrane region" description="Helical" evidence="12">
    <location>
        <begin position="345"/>
        <end position="363"/>
    </location>
</feature>
<comment type="subcellular location">
    <subcellularLocation>
        <location evidence="1">Cell membrane</location>
        <topology evidence="1">Multi-pass membrane protein</topology>
    </subcellularLocation>
</comment>
<feature type="non-terminal residue" evidence="13">
    <location>
        <position position="1"/>
    </location>
</feature>
<dbReference type="EMBL" id="VWZI01012327">
    <property type="protein sequence ID" value="NXG47355.1"/>
    <property type="molecule type" value="Genomic_DNA"/>
</dbReference>
<keyword evidence="8" id="KW-0406">Ion transport</keyword>
<feature type="transmembrane region" description="Helical" evidence="12">
    <location>
        <begin position="301"/>
        <end position="325"/>
    </location>
</feature>
<feature type="transmembrane region" description="Helical" evidence="12">
    <location>
        <begin position="412"/>
        <end position="435"/>
    </location>
</feature>
<evidence type="ECO:0000256" key="1">
    <source>
        <dbReference type="ARBA" id="ARBA00004651"/>
    </source>
</evidence>
<feature type="region of interest" description="Disordered" evidence="11">
    <location>
        <begin position="447"/>
        <end position="490"/>
    </location>
</feature>
<dbReference type="PANTHER" id="PTHR21522">
    <property type="entry name" value="PROTON CHANNEL OTOP"/>
    <property type="match status" value="1"/>
</dbReference>
<evidence type="ECO:0000256" key="8">
    <source>
        <dbReference type="ARBA" id="ARBA00023065"/>
    </source>
</evidence>
<evidence type="ECO:0000313" key="13">
    <source>
        <dbReference type="EMBL" id="NXG47355.1"/>
    </source>
</evidence>
<feature type="transmembrane region" description="Helical" evidence="12">
    <location>
        <begin position="383"/>
        <end position="406"/>
    </location>
</feature>
<feature type="transmembrane region" description="Helical" evidence="12">
    <location>
        <begin position="566"/>
        <end position="586"/>
    </location>
</feature>
<evidence type="ECO:0000256" key="7">
    <source>
        <dbReference type="ARBA" id="ARBA00022989"/>
    </source>
</evidence>
<proteinExistence type="inferred from homology"/>
<feature type="transmembrane region" description="Helical" evidence="12">
    <location>
        <begin position="535"/>
        <end position="554"/>
    </location>
</feature>
<keyword evidence="9 12" id="KW-0472">Membrane</keyword>
<evidence type="ECO:0000256" key="4">
    <source>
        <dbReference type="ARBA" id="ARBA00022475"/>
    </source>
</evidence>
<feature type="compositionally biased region" description="Basic and acidic residues" evidence="11">
    <location>
        <begin position="474"/>
        <end position="490"/>
    </location>
</feature>
<feature type="transmembrane region" description="Helical" evidence="12">
    <location>
        <begin position="89"/>
        <end position="108"/>
    </location>
</feature>
<evidence type="ECO:0000256" key="6">
    <source>
        <dbReference type="ARBA" id="ARBA00022781"/>
    </source>
</evidence>
<keyword evidence="4" id="KW-1003">Cell membrane</keyword>
<dbReference type="AlphaFoldDB" id="A0A7K9C7G4"/>
<dbReference type="GO" id="GO:0005886">
    <property type="term" value="C:plasma membrane"/>
    <property type="evidence" value="ECO:0007669"/>
    <property type="project" value="UniProtKB-SubCell"/>
</dbReference>
<dbReference type="OrthoDB" id="6429739at2759"/>
<evidence type="ECO:0000256" key="12">
    <source>
        <dbReference type="SAM" id="Phobius"/>
    </source>
</evidence>
<evidence type="ECO:0000256" key="5">
    <source>
        <dbReference type="ARBA" id="ARBA00022692"/>
    </source>
</evidence>
<comment type="caution">
    <text evidence="13">The sequence shown here is derived from an EMBL/GenBank/DDBJ whole genome shotgun (WGS) entry which is preliminary data.</text>
</comment>
<feature type="transmembrane region" description="Helical" evidence="12">
    <location>
        <begin position="56"/>
        <end position="77"/>
    </location>
</feature>
<protein>
    <submittedName>
        <fullName evidence="13">OTOP3 protein</fullName>
    </submittedName>
</protein>
<feature type="transmembrane region" description="Helical" evidence="12">
    <location>
        <begin position="193"/>
        <end position="213"/>
    </location>
</feature>
<evidence type="ECO:0000256" key="10">
    <source>
        <dbReference type="ARBA" id="ARBA00023303"/>
    </source>
</evidence>
<comment type="similarity">
    <text evidence="2">Belongs to the otopetrin family.</text>
</comment>
<reference evidence="13 14" key="1">
    <citation type="submission" date="2019-09" db="EMBL/GenBank/DDBJ databases">
        <title>Bird 10,000 Genomes (B10K) Project - Family phase.</title>
        <authorList>
            <person name="Zhang G."/>
        </authorList>
    </citation>
    <scope>NUCLEOTIDE SEQUENCE [LARGE SCALE GENOMIC DNA]</scope>
    <source>
        <strain evidence="13">B10K-DU-001-24</strain>
        <tissue evidence="13">Muscle</tissue>
    </source>
</reference>
<dbReference type="InterPro" id="IPR004878">
    <property type="entry name" value="Otopetrin"/>
</dbReference>
<evidence type="ECO:0000256" key="3">
    <source>
        <dbReference type="ARBA" id="ARBA00022448"/>
    </source>
</evidence>
<evidence type="ECO:0000256" key="2">
    <source>
        <dbReference type="ARBA" id="ARBA00006513"/>
    </source>
</evidence>
<dbReference type="PANTHER" id="PTHR21522:SF36">
    <property type="entry name" value="PROTON CHANNEL OTOP3"/>
    <property type="match status" value="1"/>
</dbReference>
<dbReference type="GO" id="GO:0015252">
    <property type="term" value="F:proton channel activity"/>
    <property type="evidence" value="ECO:0007669"/>
    <property type="project" value="InterPro"/>
</dbReference>
<keyword evidence="7 12" id="KW-1133">Transmembrane helix</keyword>
<evidence type="ECO:0000256" key="11">
    <source>
        <dbReference type="SAM" id="MobiDB-lite"/>
    </source>
</evidence>